<organism evidence="4 5">
    <name type="scientific">Virgisporangium aurantiacum</name>
    <dbReference type="NCBI Taxonomy" id="175570"/>
    <lineage>
        <taxon>Bacteria</taxon>
        <taxon>Bacillati</taxon>
        <taxon>Actinomycetota</taxon>
        <taxon>Actinomycetes</taxon>
        <taxon>Micromonosporales</taxon>
        <taxon>Micromonosporaceae</taxon>
        <taxon>Virgisporangium</taxon>
    </lineage>
</organism>
<dbReference type="Pfam" id="PF00583">
    <property type="entry name" value="Acetyltransf_1"/>
    <property type="match status" value="1"/>
</dbReference>
<dbReference type="InterPro" id="IPR000182">
    <property type="entry name" value="GNAT_dom"/>
</dbReference>
<dbReference type="RefSeq" id="WP_203998089.1">
    <property type="nucleotide sequence ID" value="NZ_BOPG01000033.1"/>
</dbReference>
<dbReference type="PANTHER" id="PTHR43877:SF1">
    <property type="entry name" value="ACETYLTRANSFERASE"/>
    <property type="match status" value="1"/>
</dbReference>
<dbReference type="InterPro" id="IPR016181">
    <property type="entry name" value="Acyl_CoA_acyltransferase"/>
</dbReference>
<dbReference type="InterPro" id="IPR050832">
    <property type="entry name" value="Bact_Acetyltransf"/>
</dbReference>
<dbReference type="SUPFAM" id="SSF55729">
    <property type="entry name" value="Acyl-CoA N-acyltransferases (Nat)"/>
    <property type="match status" value="1"/>
</dbReference>
<dbReference type="CDD" id="cd04301">
    <property type="entry name" value="NAT_SF"/>
    <property type="match status" value="1"/>
</dbReference>
<gene>
    <name evidence="4" type="ORF">Vau01_055370</name>
</gene>
<dbReference type="Proteomes" id="UP000612585">
    <property type="component" value="Unassembled WGS sequence"/>
</dbReference>
<comment type="caution">
    <text evidence="4">The sequence shown here is derived from an EMBL/GenBank/DDBJ whole genome shotgun (WGS) entry which is preliminary data.</text>
</comment>
<evidence type="ECO:0000256" key="1">
    <source>
        <dbReference type="ARBA" id="ARBA00022679"/>
    </source>
</evidence>
<accession>A0A8J3Z5Y2</accession>
<proteinExistence type="predicted"/>
<dbReference type="AlphaFoldDB" id="A0A8J3Z5Y2"/>
<sequence length="169" mass="18332">MTFEIRPAGPADGRAIAEVHRETWAATYTRWIPDVVAAYDVDRSAENWANEAAADSGHLMVAESDGTVLGFACSGPARGDDVDGAGEVYAIYVRPDRHGGGIGRALMADALGWMAGLGQPECILWVVEQSTRSRAFYESVGFRLDEGPGATEPWRGIMTVRYRRPLTKS</sequence>
<evidence type="ECO:0000313" key="5">
    <source>
        <dbReference type="Proteomes" id="UP000612585"/>
    </source>
</evidence>
<keyword evidence="2" id="KW-0012">Acyltransferase</keyword>
<dbReference type="Gene3D" id="3.40.630.30">
    <property type="match status" value="1"/>
</dbReference>
<feature type="domain" description="N-acetyltransferase" evidence="3">
    <location>
        <begin position="3"/>
        <end position="167"/>
    </location>
</feature>
<evidence type="ECO:0000256" key="2">
    <source>
        <dbReference type="ARBA" id="ARBA00023315"/>
    </source>
</evidence>
<keyword evidence="5" id="KW-1185">Reference proteome</keyword>
<dbReference type="PROSITE" id="PS51186">
    <property type="entry name" value="GNAT"/>
    <property type="match status" value="1"/>
</dbReference>
<protein>
    <submittedName>
        <fullName evidence="4">N-acetyltransferase GCN5</fullName>
    </submittedName>
</protein>
<reference evidence="4" key="1">
    <citation type="submission" date="2021-01" db="EMBL/GenBank/DDBJ databases">
        <title>Whole genome shotgun sequence of Virgisporangium aurantiacum NBRC 16421.</title>
        <authorList>
            <person name="Komaki H."/>
            <person name="Tamura T."/>
        </authorList>
    </citation>
    <scope>NUCLEOTIDE SEQUENCE</scope>
    <source>
        <strain evidence="4">NBRC 16421</strain>
    </source>
</reference>
<dbReference type="GO" id="GO:0016747">
    <property type="term" value="F:acyltransferase activity, transferring groups other than amino-acyl groups"/>
    <property type="evidence" value="ECO:0007669"/>
    <property type="project" value="InterPro"/>
</dbReference>
<evidence type="ECO:0000313" key="4">
    <source>
        <dbReference type="EMBL" id="GIJ58021.1"/>
    </source>
</evidence>
<name>A0A8J3Z5Y2_9ACTN</name>
<keyword evidence="1" id="KW-0808">Transferase</keyword>
<evidence type="ECO:0000259" key="3">
    <source>
        <dbReference type="PROSITE" id="PS51186"/>
    </source>
</evidence>
<dbReference type="EMBL" id="BOPG01000033">
    <property type="protein sequence ID" value="GIJ58021.1"/>
    <property type="molecule type" value="Genomic_DNA"/>
</dbReference>
<dbReference type="PANTHER" id="PTHR43877">
    <property type="entry name" value="AMINOALKYLPHOSPHONATE N-ACETYLTRANSFERASE-RELATED-RELATED"/>
    <property type="match status" value="1"/>
</dbReference>